<dbReference type="STRING" id="1407499.HHUB_3742"/>
<dbReference type="Proteomes" id="UP000066737">
    <property type="component" value="Chromosome I"/>
</dbReference>
<dbReference type="InterPro" id="IPR015421">
    <property type="entry name" value="PyrdxlP-dep_Trfase_major"/>
</dbReference>
<keyword evidence="7" id="KW-1185">Reference proteome</keyword>
<accession>A0A0U5D1E1</accession>
<evidence type="ECO:0000313" key="6">
    <source>
        <dbReference type="EMBL" id="CQH62393.1"/>
    </source>
</evidence>
<sequence>MRSYKATMVEPVRLLDRADREAALREAGFNVFNLDSSDVFVDLLTDSGTGTMSNEQWAAMFTGDEAYAGSESFRELEAAVRDVMGFERIVPAHQGRGAENVLYGALVTEGDVVLNNAHFDTTRAHVAANGGDPVDCPVPEARDGDSDHPFKGNFDVETGRRVVEEVGAENVPAVVLTITNNSMAGQPVSVANTREVAAFADDIDATFVVDACRFAENAYFVQRREDEFAGESVAAVAREQLSYADACVMSGKKDGLVNAGGFVGLRGEDAAGRGPSGNPTQSDDDLYERCRQRGILFEGFSTYGGMSGRDLAAFAVGLREAVEPPYVAERVAQVEALCDALADRGVPVYQPAGGHAVYVNANEALPHLPREQFPGQALVCELYREGGVRAVELGRFAFPDTDRADLVRLAVPRRTYGPDHLEHVADTAAAVCEKGEEVTGYEVVSEPPMPELRHFSAELRPVDENAHAPSQ</sequence>
<dbReference type="Gene3D" id="3.90.1150.10">
    <property type="entry name" value="Aspartate Aminotransferase, domain 1"/>
    <property type="match status" value="1"/>
</dbReference>
<gene>
    <name evidence="6" type="primary">tnaA</name>
    <name evidence="6" type="ORF">HHUB_3742</name>
</gene>
<evidence type="ECO:0000256" key="1">
    <source>
        <dbReference type="ARBA" id="ARBA00001933"/>
    </source>
</evidence>
<dbReference type="RefSeq" id="WP_059058078.1">
    <property type="nucleotide sequence ID" value="NZ_CEML01000001.1"/>
</dbReference>
<organism evidence="6 7">
    <name type="scientific">Halobacterium hubeiense</name>
    <dbReference type="NCBI Taxonomy" id="1407499"/>
    <lineage>
        <taxon>Archaea</taxon>
        <taxon>Methanobacteriati</taxon>
        <taxon>Methanobacteriota</taxon>
        <taxon>Stenosarchaea group</taxon>
        <taxon>Halobacteria</taxon>
        <taxon>Halobacteriales</taxon>
        <taxon>Halobacteriaceae</taxon>
        <taxon>Halobacterium</taxon>
    </lineage>
</organism>
<dbReference type="PIRSF" id="PIRSF001386">
    <property type="entry name" value="Trpase"/>
    <property type="match status" value="1"/>
</dbReference>
<evidence type="ECO:0000256" key="2">
    <source>
        <dbReference type="ARBA" id="ARBA00009721"/>
    </source>
</evidence>
<dbReference type="InterPro" id="IPR015424">
    <property type="entry name" value="PyrdxlP-dep_Trfase"/>
</dbReference>
<dbReference type="GeneID" id="26660327"/>
<feature type="domain" description="Aromatic amino acid beta-eliminating lyase/threonine aldolase" evidence="5">
    <location>
        <begin position="42"/>
        <end position="426"/>
    </location>
</feature>
<dbReference type="KEGG" id="hhb:Hhub_3742"/>
<name>A0A0U5D1E1_9EURY</name>
<dbReference type="OrthoDB" id="287201at2157"/>
<dbReference type="Gene3D" id="3.40.640.10">
    <property type="entry name" value="Type I PLP-dependent aspartate aminotransferase-like (Major domain)"/>
    <property type="match status" value="1"/>
</dbReference>
<dbReference type="InterPro" id="IPR001597">
    <property type="entry name" value="ArAA_b-elim_lyase/Thr_aldolase"/>
</dbReference>
<dbReference type="EMBL" id="LN831302">
    <property type="protein sequence ID" value="CQH62393.1"/>
    <property type="molecule type" value="Genomic_DNA"/>
</dbReference>
<comment type="similarity">
    <text evidence="2">Belongs to the beta-eliminating lyase family.</text>
</comment>
<dbReference type="EC" id="4.1.99.1" evidence="6"/>
<evidence type="ECO:0000256" key="4">
    <source>
        <dbReference type="ARBA" id="ARBA00023239"/>
    </source>
</evidence>
<evidence type="ECO:0000313" key="7">
    <source>
        <dbReference type="Proteomes" id="UP000066737"/>
    </source>
</evidence>
<evidence type="ECO:0000256" key="3">
    <source>
        <dbReference type="ARBA" id="ARBA00022898"/>
    </source>
</evidence>
<evidence type="ECO:0000259" key="5">
    <source>
        <dbReference type="Pfam" id="PF01212"/>
    </source>
</evidence>
<dbReference type="SUPFAM" id="SSF53383">
    <property type="entry name" value="PLP-dependent transferases"/>
    <property type="match status" value="1"/>
</dbReference>
<dbReference type="InterPro" id="IPR015422">
    <property type="entry name" value="PyrdxlP-dep_Trfase_small"/>
</dbReference>
<dbReference type="PANTHER" id="PTHR32325">
    <property type="entry name" value="BETA-ELIMINATING LYASE-LIKE PROTEIN-RELATED"/>
    <property type="match status" value="1"/>
</dbReference>
<dbReference type="InterPro" id="IPR011166">
    <property type="entry name" value="Beta-eliminating_lyase"/>
</dbReference>
<reference evidence="7" key="1">
    <citation type="journal article" date="2016" name="Environ. Microbiol.">
        <title>The complete genome of a viable archaeum isolated from 123-million-year-old rock salt.</title>
        <authorList>
            <person name="Jaakkola S.T."/>
            <person name="Pfeiffer F."/>
            <person name="Ravantti J.J."/>
            <person name="Guo Q."/>
            <person name="Liu Y."/>
            <person name="Chen X."/>
            <person name="Ma H."/>
            <person name="Yang C."/>
            <person name="Oksanen H.M."/>
            <person name="Bamford D.H."/>
        </authorList>
    </citation>
    <scope>NUCLEOTIDE SEQUENCE</scope>
    <source>
        <strain evidence="7">JI20-1</strain>
    </source>
</reference>
<dbReference type="NCBIfam" id="NF009709">
    <property type="entry name" value="PRK13238.1"/>
    <property type="match status" value="1"/>
</dbReference>
<dbReference type="Pfam" id="PF01212">
    <property type="entry name" value="Beta_elim_lyase"/>
    <property type="match status" value="1"/>
</dbReference>
<keyword evidence="4 6" id="KW-0456">Lyase</keyword>
<comment type="cofactor">
    <cofactor evidence="1">
        <name>pyridoxal 5'-phosphate</name>
        <dbReference type="ChEBI" id="CHEBI:597326"/>
    </cofactor>
</comment>
<keyword evidence="3" id="KW-0663">Pyridoxal phosphate</keyword>
<dbReference type="GO" id="GO:0009034">
    <property type="term" value="F:tryptophanase activity"/>
    <property type="evidence" value="ECO:0007669"/>
    <property type="project" value="UniProtKB-EC"/>
</dbReference>
<protein>
    <submittedName>
        <fullName evidence="6">Tryptophanase</fullName>
        <ecNumber evidence="6">4.1.99.1</ecNumber>
    </submittedName>
</protein>
<dbReference type="PANTHER" id="PTHR32325:SF4">
    <property type="entry name" value="TRYPTOPHANASE"/>
    <property type="match status" value="1"/>
</dbReference>
<dbReference type="AlphaFoldDB" id="A0A0U5D1E1"/>
<proteinExistence type="inferred from homology"/>